<evidence type="ECO:0000313" key="1">
    <source>
        <dbReference type="EMBL" id="RGO29555.1"/>
    </source>
</evidence>
<sequence>MKMDANLSMEQIRKDVKNVTELNQEGYDMDVISHKLDLSKDYVQTILTCAQGFTEDDTLAVAVLVEASL</sequence>
<reference evidence="3 4" key="1">
    <citation type="submission" date="2018-08" db="EMBL/GenBank/DDBJ databases">
        <title>A genome reference for cultivated species of the human gut microbiota.</title>
        <authorList>
            <person name="Zou Y."/>
            <person name="Xue W."/>
            <person name="Luo G."/>
        </authorList>
    </citation>
    <scope>NUCLEOTIDE SEQUENCE [LARGE SCALE GENOMIC DNA]</scope>
    <source>
        <strain evidence="2 4">AM23-13</strain>
        <strain evidence="1 3">OM02-16</strain>
    </source>
</reference>
<evidence type="ECO:0000313" key="2">
    <source>
        <dbReference type="EMBL" id="RHG04387.1"/>
    </source>
</evidence>
<protein>
    <submittedName>
        <fullName evidence="1">Uncharacterized protein</fullName>
    </submittedName>
</protein>
<name>A0A3E5G571_9FIRM</name>
<proteinExistence type="predicted"/>
<dbReference type="EMBL" id="QRHW01000033">
    <property type="protein sequence ID" value="RHG04387.1"/>
    <property type="molecule type" value="Genomic_DNA"/>
</dbReference>
<dbReference type="EMBL" id="QSVN01000026">
    <property type="protein sequence ID" value="RGO29555.1"/>
    <property type="molecule type" value="Genomic_DNA"/>
</dbReference>
<comment type="caution">
    <text evidence="1">The sequence shown here is derived from an EMBL/GenBank/DDBJ whole genome shotgun (WGS) entry which is preliminary data.</text>
</comment>
<dbReference type="Proteomes" id="UP000284112">
    <property type="component" value="Unassembled WGS sequence"/>
</dbReference>
<dbReference type="Proteomes" id="UP000261285">
    <property type="component" value="Unassembled WGS sequence"/>
</dbReference>
<gene>
    <name evidence="2" type="ORF">DW641_13850</name>
    <name evidence="1" type="ORF">DXB16_14095</name>
</gene>
<evidence type="ECO:0000313" key="4">
    <source>
        <dbReference type="Proteomes" id="UP000284112"/>
    </source>
</evidence>
<accession>A0A3E5G571</accession>
<dbReference type="AlphaFoldDB" id="A0A3E5G571"/>
<organism evidence="1 3">
    <name type="scientific">Dorea longicatena</name>
    <dbReference type="NCBI Taxonomy" id="88431"/>
    <lineage>
        <taxon>Bacteria</taxon>
        <taxon>Bacillati</taxon>
        <taxon>Bacillota</taxon>
        <taxon>Clostridia</taxon>
        <taxon>Lachnospirales</taxon>
        <taxon>Lachnospiraceae</taxon>
        <taxon>Dorea</taxon>
    </lineage>
</organism>
<evidence type="ECO:0000313" key="3">
    <source>
        <dbReference type="Proteomes" id="UP000261285"/>
    </source>
</evidence>